<feature type="compositionally biased region" description="Polar residues" evidence="2">
    <location>
        <begin position="24"/>
        <end position="54"/>
    </location>
</feature>
<dbReference type="GO" id="GO:0030276">
    <property type="term" value="F:clathrin binding"/>
    <property type="evidence" value="ECO:0007669"/>
    <property type="project" value="TreeGrafter"/>
</dbReference>
<feature type="region of interest" description="Disordered" evidence="2">
    <location>
        <begin position="15"/>
        <end position="78"/>
    </location>
</feature>
<dbReference type="OrthoDB" id="1924524at2759"/>
<accession>A0A835R0I9</accession>
<keyword evidence="4" id="KW-1185">Reference proteome</keyword>
<organism evidence="3 4">
    <name type="scientific">Vanilla planifolia</name>
    <name type="common">Vanilla</name>
    <dbReference type="NCBI Taxonomy" id="51239"/>
    <lineage>
        <taxon>Eukaryota</taxon>
        <taxon>Viridiplantae</taxon>
        <taxon>Streptophyta</taxon>
        <taxon>Embryophyta</taxon>
        <taxon>Tracheophyta</taxon>
        <taxon>Spermatophyta</taxon>
        <taxon>Magnoliopsida</taxon>
        <taxon>Liliopsida</taxon>
        <taxon>Asparagales</taxon>
        <taxon>Orchidaceae</taxon>
        <taxon>Vanilloideae</taxon>
        <taxon>Vanilleae</taxon>
        <taxon>Vanilla</taxon>
    </lineage>
</organism>
<comment type="caution">
    <text evidence="3">The sequence shown here is derived from an EMBL/GenBank/DDBJ whole genome shotgun (WGS) entry which is preliminary data.</text>
</comment>
<dbReference type="GO" id="GO:0072583">
    <property type="term" value="P:clathrin-dependent endocytosis"/>
    <property type="evidence" value="ECO:0007669"/>
    <property type="project" value="TreeGrafter"/>
</dbReference>
<dbReference type="AlphaFoldDB" id="A0A835R0I9"/>
<feature type="compositionally biased region" description="Polar residues" evidence="2">
    <location>
        <begin position="233"/>
        <end position="243"/>
    </location>
</feature>
<feature type="compositionally biased region" description="Polar residues" evidence="2">
    <location>
        <begin position="721"/>
        <end position="761"/>
    </location>
</feature>
<dbReference type="Gene3D" id="1.10.287.110">
    <property type="entry name" value="DnaJ domain"/>
    <property type="match status" value="1"/>
</dbReference>
<dbReference type="GO" id="GO:0031982">
    <property type="term" value="C:vesicle"/>
    <property type="evidence" value="ECO:0007669"/>
    <property type="project" value="TreeGrafter"/>
</dbReference>
<feature type="region of interest" description="Disordered" evidence="2">
    <location>
        <begin position="496"/>
        <end position="659"/>
    </location>
</feature>
<sequence length="963" mass="106174">MDDLGILARDFGIRPKGNAAPMASSKSSVPVGSGTSTATVQNWNKTRSASSWTSMPDGDLRFGSGVGGISTDRSPPPYDEVFLASSRKSSTTPVGSIFEGYSDAVAKAPSIPVYDKPVYDDDIFDGIPGMKSSSTVKYDDVFVSMSSVPEGVSSPPYDDLLENLGKGMPETKGSGEKNSRASKHNGESGFEELIPGFGGSSQPQQQKWRVPLESNHDPSIPSSSMPDPFADLGTTTPAHQSHQSYDDPLKNISGSMNSQSTNTNSFVTGFSFADFGGHGKSASSSEIIEDKNEESLYRTNQDYSSARNLSEEPSQRPSVDAFENVTSKDQLKRAFDSQRPLGRPDSQSSSSNTATYDQNSVVDQSQLSNQHAGPADDVWLTVSEIPLFTKPTSAPPPSRSPPPITRKKSPVARTDDPVSPILRGRKKDVSCFTLPNQSYSSYRGPVKEFNASSIDELEDFAMGRPHRYPNESAEFSSAELDIDANLRDAMGRAEEKFRQAKEVREKERDVKSGSSKDYVRHERVDRPTTESQNWQDREKQEQVESERLQREEKEQEQRRLDMEREQELEKERERARKAVERATREARERAAAEARQKAEKAASEKARQQAERLAFQRAAAEARERAANEARERAEKAKEDAKAKAAAEREKVAAEAREKAAAERAAAEARQRAAERAAVERAAIEARNRAATEAKEKAAAAAREKQNKTDNDLEAFFSMGSRASSAPKQRSPTSGNAFDVQSQSKGGTETMRSSSSGSNLNVKRVSTATNIVDDLSSIFGASQSSGGFQEVEGESEDRRRARLERHQRTVERAAKALAEKNERDMQLQREQEEIHKMDETLDFEIKRWAAGKEGNLRALLSTLQYVLWPDCGWQPVSLTELITAAAVKRFIGKQLYVFILIKCNKRVQLFNRSTLRERCLTSSRKLGTNSTQRSSSSCSSNRRAVGFPLCEPSISVISSPPVS</sequence>
<feature type="compositionally biased region" description="Low complexity" evidence="2">
    <location>
        <begin position="217"/>
        <end position="228"/>
    </location>
</feature>
<evidence type="ECO:0008006" key="5">
    <source>
        <dbReference type="Google" id="ProtNLM"/>
    </source>
</evidence>
<dbReference type="GO" id="GO:0072318">
    <property type="term" value="P:clathrin coat disassembly"/>
    <property type="evidence" value="ECO:0007669"/>
    <property type="project" value="TreeGrafter"/>
</dbReference>
<feature type="compositionally biased region" description="Pro residues" evidence="2">
    <location>
        <begin position="393"/>
        <end position="404"/>
    </location>
</feature>
<proteinExistence type="predicted"/>
<keyword evidence="1" id="KW-0175">Coiled coil</keyword>
<feature type="compositionally biased region" description="Basic and acidic residues" evidence="2">
    <location>
        <begin position="517"/>
        <end position="528"/>
    </location>
</feature>
<gene>
    <name evidence="3" type="ORF">HPP92_010677</name>
</gene>
<feature type="compositionally biased region" description="Basic and acidic residues" evidence="2">
    <location>
        <begin position="620"/>
        <end position="659"/>
    </location>
</feature>
<dbReference type="InterPro" id="IPR036869">
    <property type="entry name" value="J_dom_sf"/>
</dbReference>
<feature type="compositionally biased region" description="Basic and acidic residues" evidence="2">
    <location>
        <begin position="535"/>
        <end position="610"/>
    </location>
</feature>
<feature type="compositionally biased region" description="Polar residues" evidence="2">
    <location>
        <begin position="345"/>
        <end position="371"/>
    </location>
</feature>
<evidence type="ECO:0000256" key="1">
    <source>
        <dbReference type="SAM" id="Coils"/>
    </source>
</evidence>
<dbReference type="SUPFAM" id="SSF46565">
    <property type="entry name" value="Chaperone J-domain"/>
    <property type="match status" value="1"/>
</dbReference>
<name>A0A835R0I9_VANPL</name>
<evidence type="ECO:0000313" key="4">
    <source>
        <dbReference type="Proteomes" id="UP000636800"/>
    </source>
</evidence>
<reference evidence="3 4" key="1">
    <citation type="journal article" date="2020" name="Nat. Food">
        <title>A phased Vanilla planifolia genome enables genetic improvement of flavour and production.</title>
        <authorList>
            <person name="Hasing T."/>
            <person name="Tang H."/>
            <person name="Brym M."/>
            <person name="Khazi F."/>
            <person name="Huang T."/>
            <person name="Chambers A.H."/>
        </authorList>
    </citation>
    <scope>NUCLEOTIDE SEQUENCE [LARGE SCALE GENOMIC DNA]</scope>
    <source>
        <tissue evidence="3">Leaf</tissue>
    </source>
</reference>
<dbReference type="PANTHER" id="PTHR23172">
    <property type="entry name" value="AUXILIN/CYCLIN G-ASSOCIATED KINASE-RELATED"/>
    <property type="match status" value="1"/>
</dbReference>
<dbReference type="PANTHER" id="PTHR23172:SF19">
    <property type="entry name" value="J DOMAIN-CONTAINING PROTEIN"/>
    <property type="match status" value="1"/>
</dbReference>
<feature type="compositionally biased region" description="Polar residues" evidence="2">
    <location>
        <begin position="297"/>
        <end position="308"/>
    </location>
</feature>
<feature type="compositionally biased region" description="Basic and acidic residues" evidence="2">
    <location>
        <begin position="496"/>
        <end position="511"/>
    </location>
</feature>
<evidence type="ECO:0000313" key="3">
    <source>
        <dbReference type="EMBL" id="KAG0479819.1"/>
    </source>
</evidence>
<dbReference type="GO" id="GO:0005737">
    <property type="term" value="C:cytoplasm"/>
    <property type="evidence" value="ECO:0007669"/>
    <property type="project" value="TreeGrafter"/>
</dbReference>
<evidence type="ECO:0000256" key="2">
    <source>
        <dbReference type="SAM" id="MobiDB-lite"/>
    </source>
</evidence>
<protein>
    <recommendedName>
        <fullName evidence="5">Auxilin-related protein 2</fullName>
    </recommendedName>
</protein>
<feature type="region of interest" description="Disordered" evidence="2">
    <location>
        <begin position="690"/>
        <end position="761"/>
    </location>
</feature>
<dbReference type="EMBL" id="JADCNL010000005">
    <property type="protein sequence ID" value="KAG0479819.1"/>
    <property type="molecule type" value="Genomic_DNA"/>
</dbReference>
<feature type="region of interest" description="Disordered" evidence="2">
    <location>
        <begin position="388"/>
        <end position="427"/>
    </location>
</feature>
<feature type="region of interest" description="Disordered" evidence="2">
    <location>
        <begin position="149"/>
        <end position="375"/>
    </location>
</feature>
<feature type="coiled-coil region" evidence="1">
    <location>
        <begin position="803"/>
        <end position="847"/>
    </location>
</feature>
<feature type="compositionally biased region" description="Polar residues" evidence="2">
    <location>
        <begin position="252"/>
        <end position="268"/>
    </location>
</feature>
<dbReference type="Proteomes" id="UP000636800">
    <property type="component" value="Chromosome 5"/>
</dbReference>
<feature type="compositionally biased region" description="Basic and acidic residues" evidence="2">
    <location>
        <begin position="690"/>
        <end position="711"/>
    </location>
</feature>